<feature type="transmembrane region" description="Helical" evidence="1">
    <location>
        <begin position="91"/>
        <end position="109"/>
    </location>
</feature>
<organism evidence="2 3">
    <name type="scientific">Streptomyces alanosinicus</name>
    <dbReference type="NCBI Taxonomy" id="68171"/>
    <lineage>
        <taxon>Bacteria</taxon>
        <taxon>Bacillati</taxon>
        <taxon>Actinomycetota</taxon>
        <taxon>Actinomycetes</taxon>
        <taxon>Kitasatosporales</taxon>
        <taxon>Streptomycetaceae</taxon>
        <taxon>Streptomyces</taxon>
    </lineage>
</organism>
<dbReference type="EMBL" id="BMVG01000042">
    <property type="protein sequence ID" value="GHE13633.1"/>
    <property type="molecule type" value="Genomic_DNA"/>
</dbReference>
<feature type="transmembrane region" description="Helical" evidence="1">
    <location>
        <begin position="32"/>
        <end position="54"/>
    </location>
</feature>
<keyword evidence="1" id="KW-1133">Transmembrane helix</keyword>
<evidence type="ECO:0000313" key="2">
    <source>
        <dbReference type="EMBL" id="GHE13633.1"/>
    </source>
</evidence>
<reference evidence="2" key="1">
    <citation type="journal article" date="2014" name="Int. J. Syst. Evol. Microbiol.">
        <title>Complete genome sequence of Corynebacterium casei LMG S-19264T (=DSM 44701T), isolated from a smear-ripened cheese.</title>
        <authorList>
            <consortium name="US DOE Joint Genome Institute (JGI-PGF)"/>
            <person name="Walter F."/>
            <person name="Albersmeier A."/>
            <person name="Kalinowski J."/>
            <person name="Ruckert C."/>
        </authorList>
    </citation>
    <scope>NUCLEOTIDE SEQUENCE</scope>
    <source>
        <strain evidence="2">JCM 4714</strain>
    </source>
</reference>
<protein>
    <submittedName>
        <fullName evidence="2">Uncharacterized protein</fullName>
    </submittedName>
</protein>
<evidence type="ECO:0000256" key="1">
    <source>
        <dbReference type="SAM" id="Phobius"/>
    </source>
</evidence>
<keyword evidence="3" id="KW-1185">Reference proteome</keyword>
<reference evidence="2" key="2">
    <citation type="submission" date="2020-09" db="EMBL/GenBank/DDBJ databases">
        <authorList>
            <person name="Sun Q."/>
            <person name="Ohkuma M."/>
        </authorList>
    </citation>
    <scope>NUCLEOTIDE SEQUENCE</scope>
    <source>
        <strain evidence="2">JCM 4714</strain>
    </source>
</reference>
<dbReference type="AlphaFoldDB" id="A0A918YSH2"/>
<feature type="transmembrane region" description="Helical" evidence="1">
    <location>
        <begin position="7"/>
        <end position="26"/>
    </location>
</feature>
<sequence length="166" mass="17673">MHFERTSALMMGAGVVLSEGLLLALIGTPDRLGVLLVGTVAVALVSLALLPFGFRLPARLRRRYEQAARIDTAGEPCAGQDAARRLSLRRTAGLVGAAVCWMVCIALVSRELMPPVMLVPVTVTQWARSRATARWERENGASLWQGIPGVLGARGPAYRVAADAGV</sequence>
<keyword evidence="1" id="KW-0472">Membrane</keyword>
<evidence type="ECO:0000313" key="3">
    <source>
        <dbReference type="Proteomes" id="UP000655443"/>
    </source>
</evidence>
<gene>
    <name evidence="2" type="ORF">GCM10010339_81240</name>
</gene>
<accession>A0A918YSH2</accession>
<name>A0A918YSH2_9ACTN</name>
<proteinExistence type="predicted"/>
<keyword evidence="1" id="KW-0812">Transmembrane</keyword>
<dbReference type="Proteomes" id="UP000655443">
    <property type="component" value="Unassembled WGS sequence"/>
</dbReference>
<comment type="caution">
    <text evidence="2">The sequence shown here is derived from an EMBL/GenBank/DDBJ whole genome shotgun (WGS) entry which is preliminary data.</text>
</comment>